<feature type="domain" description="Tryptophan synthase beta chain-like PALP" evidence="5">
    <location>
        <begin position="51"/>
        <end position="113"/>
    </location>
</feature>
<keyword evidence="3" id="KW-0663">Pyridoxal phosphate</keyword>
<evidence type="ECO:0000313" key="6">
    <source>
        <dbReference type="EMBL" id="KAF0717888.1"/>
    </source>
</evidence>
<dbReference type="GO" id="GO:0006565">
    <property type="term" value="P:L-serine catabolic process"/>
    <property type="evidence" value="ECO:0007669"/>
    <property type="project" value="TreeGrafter"/>
</dbReference>
<evidence type="ECO:0000313" key="7">
    <source>
        <dbReference type="Proteomes" id="UP000469452"/>
    </source>
</evidence>
<evidence type="ECO:0000256" key="3">
    <source>
        <dbReference type="ARBA" id="ARBA00022898"/>
    </source>
</evidence>
<dbReference type="FunFam" id="3.40.50.1100:FF:000007">
    <property type="entry name" value="L-threonine dehydratase catabolic TdcB"/>
    <property type="match status" value="1"/>
</dbReference>
<dbReference type="InterPro" id="IPR050147">
    <property type="entry name" value="Ser/Thr_Dehydratase"/>
</dbReference>
<dbReference type="InterPro" id="IPR001926">
    <property type="entry name" value="TrpB-like_PALP"/>
</dbReference>
<dbReference type="CDD" id="cd04886">
    <property type="entry name" value="ACT_ThrD-II-like"/>
    <property type="match status" value="1"/>
</dbReference>
<proteinExistence type="inferred from homology"/>
<dbReference type="EMBL" id="VJMI01016597">
    <property type="protein sequence ID" value="KAF0717888.1"/>
    <property type="molecule type" value="Genomic_DNA"/>
</dbReference>
<evidence type="ECO:0000256" key="2">
    <source>
        <dbReference type="ARBA" id="ARBA00010869"/>
    </source>
</evidence>
<dbReference type="PANTHER" id="PTHR48078">
    <property type="entry name" value="THREONINE DEHYDRATASE, MITOCHONDRIAL-RELATED"/>
    <property type="match status" value="1"/>
</dbReference>
<keyword evidence="4" id="KW-0456">Lyase</keyword>
<dbReference type="Pfam" id="PF00291">
    <property type="entry name" value="PALP"/>
    <property type="match status" value="2"/>
</dbReference>
<comment type="similarity">
    <text evidence="2">Belongs to the serine/threonine dehydratase family.</text>
</comment>
<gene>
    <name evidence="6" type="ORF">AaE_010768</name>
</gene>
<dbReference type="GO" id="GO:0004794">
    <property type="term" value="F:threonine deaminase activity"/>
    <property type="evidence" value="ECO:0007669"/>
    <property type="project" value="TreeGrafter"/>
</dbReference>
<comment type="cofactor">
    <cofactor evidence="1">
        <name>pyridoxal 5'-phosphate</name>
        <dbReference type="ChEBI" id="CHEBI:597326"/>
    </cofactor>
</comment>
<accession>A0A6A4ZJN0</accession>
<dbReference type="PANTHER" id="PTHR48078:SF19">
    <property type="entry name" value="ACT DOMAIN-CONTAINING PROTEIN"/>
    <property type="match status" value="1"/>
</dbReference>
<dbReference type="AlphaFoldDB" id="A0A6A4ZJN0"/>
<dbReference type="SUPFAM" id="SSF53686">
    <property type="entry name" value="Tryptophan synthase beta subunit-like PLP-dependent enzymes"/>
    <property type="match status" value="1"/>
</dbReference>
<dbReference type="GO" id="GO:0003941">
    <property type="term" value="F:L-serine ammonia-lyase activity"/>
    <property type="evidence" value="ECO:0007669"/>
    <property type="project" value="TreeGrafter"/>
</dbReference>
<reference evidence="6 7" key="1">
    <citation type="submission" date="2019-06" db="EMBL/GenBank/DDBJ databases">
        <title>Genomics analysis of Aphanomyces spp. identifies a new class of oomycete effector associated with host adaptation.</title>
        <authorList>
            <person name="Gaulin E."/>
        </authorList>
    </citation>
    <scope>NUCLEOTIDE SEQUENCE [LARGE SCALE GENOMIC DNA]</scope>
    <source>
        <strain evidence="6 7">E</strain>
    </source>
</reference>
<evidence type="ECO:0000256" key="1">
    <source>
        <dbReference type="ARBA" id="ARBA00001933"/>
    </source>
</evidence>
<evidence type="ECO:0000259" key="5">
    <source>
        <dbReference type="Pfam" id="PF00291"/>
    </source>
</evidence>
<dbReference type="GO" id="GO:0006567">
    <property type="term" value="P:L-threonine catabolic process"/>
    <property type="evidence" value="ECO:0007669"/>
    <property type="project" value="TreeGrafter"/>
</dbReference>
<protein>
    <recommendedName>
        <fullName evidence="5">Tryptophan synthase beta chain-like PALP domain-containing protein</fullName>
    </recommendedName>
</protein>
<comment type="caution">
    <text evidence="6">The sequence shown here is derived from an EMBL/GenBank/DDBJ whole genome shotgun (WGS) entry which is preliminary data.</text>
</comment>
<sequence length="479" mass="51342">MQHLRRHSIKKARGTAPSLRRFFSSEDGNQPDRRRPVVTFEDISTATYRVREGIQHTSCNYSAFLSKRMGYELFLKKDYRQMTGSFKERGARNALMLLTPEQKLRGVIAASAGTSSSSDIRQAHIDWDALLPLGNHALALAYHGRMLGIPVTCIMPTIAPLAKVKGCQELGARVILYGAHILEAKTKADEFDLVYINGFDHPNIIAGAGTMGIEILNQVPKADAIIVPVGGGGLIAGIALAVKTLNPAIQVIVRPSSSIVQCPFGKNSGVEPENCASFTAALAAGYPVDTANKPTLADGLAVPKVGANAFEVAAPLIDRMVTVSEKAIALSVLRLCELEKVVVEGGGAASLAALIDDKLPDLRGKRIVMPLCGGNIDTSVLGRVIERGMAADGRLVRFVATVPDRPGGIAGLATMLSEVGVSVKDIYHERAWLHSSVSMVQVKCVVETSSYEHGMELKARLEQAGYPILWGNEAIRMGE</sequence>
<feature type="domain" description="Tryptophan synthase beta chain-like PALP" evidence="5">
    <location>
        <begin position="134"/>
        <end position="373"/>
    </location>
</feature>
<name>A0A6A4ZJN0_APHAT</name>
<dbReference type="InterPro" id="IPR044561">
    <property type="entry name" value="ACT_ThrD-II-like"/>
</dbReference>
<evidence type="ECO:0000256" key="4">
    <source>
        <dbReference type="ARBA" id="ARBA00023239"/>
    </source>
</evidence>
<dbReference type="GO" id="GO:0009097">
    <property type="term" value="P:isoleucine biosynthetic process"/>
    <property type="evidence" value="ECO:0007669"/>
    <property type="project" value="TreeGrafter"/>
</dbReference>
<dbReference type="CDD" id="cd01562">
    <property type="entry name" value="Thr-dehyd"/>
    <property type="match status" value="1"/>
</dbReference>
<dbReference type="Gene3D" id="3.40.50.1100">
    <property type="match status" value="4"/>
</dbReference>
<dbReference type="InterPro" id="IPR036052">
    <property type="entry name" value="TrpB-like_PALP_sf"/>
</dbReference>
<organism evidence="6 7">
    <name type="scientific">Aphanomyces astaci</name>
    <name type="common">Crayfish plague agent</name>
    <dbReference type="NCBI Taxonomy" id="112090"/>
    <lineage>
        <taxon>Eukaryota</taxon>
        <taxon>Sar</taxon>
        <taxon>Stramenopiles</taxon>
        <taxon>Oomycota</taxon>
        <taxon>Saprolegniomycetes</taxon>
        <taxon>Saprolegniales</taxon>
        <taxon>Verrucalvaceae</taxon>
        <taxon>Aphanomyces</taxon>
    </lineage>
</organism>
<dbReference type="VEuPathDB" id="FungiDB:H257_02913"/>
<dbReference type="Proteomes" id="UP000469452">
    <property type="component" value="Unassembled WGS sequence"/>
</dbReference>